<name>A0A3S5AHY8_9PLAT</name>
<dbReference type="Proteomes" id="UP000784294">
    <property type="component" value="Unassembled WGS sequence"/>
</dbReference>
<reference evidence="1" key="1">
    <citation type="submission" date="2018-11" db="EMBL/GenBank/DDBJ databases">
        <authorList>
            <consortium name="Pathogen Informatics"/>
        </authorList>
    </citation>
    <scope>NUCLEOTIDE SEQUENCE</scope>
</reference>
<evidence type="ECO:0000313" key="1">
    <source>
        <dbReference type="EMBL" id="VEL20746.1"/>
    </source>
</evidence>
<organism evidence="1 2">
    <name type="scientific">Protopolystoma xenopodis</name>
    <dbReference type="NCBI Taxonomy" id="117903"/>
    <lineage>
        <taxon>Eukaryota</taxon>
        <taxon>Metazoa</taxon>
        <taxon>Spiralia</taxon>
        <taxon>Lophotrochozoa</taxon>
        <taxon>Platyhelminthes</taxon>
        <taxon>Monogenea</taxon>
        <taxon>Polyopisthocotylea</taxon>
        <taxon>Polystomatidea</taxon>
        <taxon>Polystomatidae</taxon>
        <taxon>Protopolystoma</taxon>
    </lineage>
</organism>
<gene>
    <name evidence="1" type="ORF">PXEA_LOCUS14186</name>
</gene>
<sequence length="122" mass="13923">MASSHLPQDMEFESVSLLRTGIICATFSPDWDGPKSDQTAEGLQFRPGDRPRYSIGLAYSTNELFDWYCPPNMLWIKSPNDGICRELKATLAAINSSFFKHITLSFPKRLPATHWEMARRQI</sequence>
<dbReference type="AlphaFoldDB" id="A0A3S5AHY8"/>
<keyword evidence="2" id="KW-1185">Reference proteome</keyword>
<dbReference type="EMBL" id="CAAALY010047841">
    <property type="protein sequence ID" value="VEL20746.1"/>
    <property type="molecule type" value="Genomic_DNA"/>
</dbReference>
<evidence type="ECO:0000313" key="2">
    <source>
        <dbReference type="Proteomes" id="UP000784294"/>
    </source>
</evidence>
<protein>
    <submittedName>
        <fullName evidence="1">Uncharacterized protein</fullName>
    </submittedName>
</protein>
<accession>A0A3S5AHY8</accession>
<comment type="caution">
    <text evidence="1">The sequence shown here is derived from an EMBL/GenBank/DDBJ whole genome shotgun (WGS) entry which is preliminary data.</text>
</comment>
<proteinExistence type="predicted"/>